<protein>
    <submittedName>
        <fullName evidence="2">DNA polymerase III subunit epsilon</fullName>
    </submittedName>
</protein>
<dbReference type="PANTHER" id="PTHR30231:SF41">
    <property type="entry name" value="DNA POLYMERASE III SUBUNIT EPSILON"/>
    <property type="match status" value="1"/>
</dbReference>
<dbReference type="Proteomes" id="UP001211204">
    <property type="component" value="Chromosome"/>
</dbReference>
<dbReference type="Gene3D" id="3.30.420.10">
    <property type="entry name" value="Ribonuclease H-like superfamily/Ribonuclease H"/>
    <property type="match status" value="1"/>
</dbReference>
<dbReference type="SUPFAM" id="SSF53098">
    <property type="entry name" value="Ribonuclease H-like"/>
    <property type="match status" value="1"/>
</dbReference>
<organism evidence="2 3">
    <name type="scientific">Polynucleobacter yangtzensis</name>
    <dbReference type="NCBI Taxonomy" id="1743159"/>
    <lineage>
        <taxon>Bacteria</taxon>
        <taxon>Pseudomonadati</taxon>
        <taxon>Pseudomonadota</taxon>
        <taxon>Betaproteobacteria</taxon>
        <taxon>Burkholderiales</taxon>
        <taxon>Burkholderiaceae</taxon>
        <taxon>Polynucleobacter</taxon>
    </lineage>
</organism>
<dbReference type="Gene3D" id="3.40.50.10190">
    <property type="entry name" value="BRCT domain"/>
    <property type="match status" value="1"/>
</dbReference>
<dbReference type="SUPFAM" id="SSF52113">
    <property type="entry name" value="BRCT domain"/>
    <property type="match status" value="1"/>
</dbReference>
<keyword evidence="3" id="KW-1185">Reference proteome</keyword>
<evidence type="ECO:0000313" key="3">
    <source>
        <dbReference type="Proteomes" id="UP001211204"/>
    </source>
</evidence>
<dbReference type="CDD" id="cd17748">
    <property type="entry name" value="BRCT_DNA_ligase_like"/>
    <property type="match status" value="1"/>
</dbReference>
<dbReference type="InterPro" id="IPR012337">
    <property type="entry name" value="RNaseH-like_sf"/>
</dbReference>
<sequence length="296" mass="32702">MGNLAIIVDLETTGLDSGSDQIIEIGAIKVDLDTGEVVEQFQTFTKPDDVYTFFGDEEELDEEDVEPDGLDPFIVELTGITDEMLEGAPSNPEAVEAFFRFAGDLQIWAYNAGFDSKFLNVHTEEHRPLKDVLALAKRTFPSLANHKLATVAQELNISIEGAHRAMADCLITKEVLLKGIEFQRENPHPFHHGFKASDYRPKEEGMFFGKIIVFTGALVAMTRDGAATHASQFGFKIGSSVTKKTDYLVVGIQDLSTLAGHDKSTKQRKAEELITEGVKIEILTENDFIRMCGIGE</sequence>
<evidence type="ECO:0000313" key="2">
    <source>
        <dbReference type="EMBL" id="BDT79760.1"/>
    </source>
</evidence>
<feature type="domain" description="Exonuclease" evidence="1">
    <location>
        <begin position="4"/>
        <end position="185"/>
    </location>
</feature>
<dbReference type="SMART" id="SM00479">
    <property type="entry name" value="EXOIII"/>
    <property type="match status" value="1"/>
</dbReference>
<accession>A0ABN6TUW6</accession>
<reference evidence="2 3" key="1">
    <citation type="submission" date="2022-11" db="EMBL/GenBank/DDBJ databases">
        <title>Complete Genome Sequences of three Polynucleobacter sp. Subcluster PnecC Strains KF022, KF023, and KF032 Isolated from a Shallow Eutrophic Lake in Japan.</title>
        <authorList>
            <person name="Ogata Y."/>
            <person name="Watanabe K."/>
            <person name="Takemine S."/>
            <person name="Shindo C."/>
            <person name="Kurokawa R."/>
            <person name="Suda W."/>
        </authorList>
    </citation>
    <scope>NUCLEOTIDE SEQUENCE [LARGE SCALE GENOMIC DNA]</scope>
    <source>
        <strain evidence="2 3">KF032</strain>
    </source>
</reference>
<dbReference type="InterPro" id="IPR036397">
    <property type="entry name" value="RNaseH_sf"/>
</dbReference>
<dbReference type="InterPro" id="IPR036420">
    <property type="entry name" value="BRCT_dom_sf"/>
</dbReference>
<dbReference type="RefSeq" id="WP_281745082.1">
    <property type="nucleotide sequence ID" value="NZ_AP026974.1"/>
</dbReference>
<dbReference type="PANTHER" id="PTHR30231">
    <property type="entry name" value="DNA POLYMERASE III SUBUNIT EPSILON"/>
    <property type="match status" value="1"/>
</dbReference>
<evidence type="ECO:0000259" key="1">
    <source>
        <dbReference type="SMART" id="SM00479"/>
    </source>
</evidence>
<dbReference type="EMBL" id="AP026974">
    <property type="protein sequence ID" value="BDT79760.1"/>
    <property type="molecule type" value="Genomic_DNA"/>
</dbReference>
<dbReference type="Pfam" id="PF00929">
    <property type="entry name" value="RNase_T"/>
    <property type="match status" value="2"/>
</dbReference>
<gene>
    <name evidence="2" type="primary">polC</name>
    <name evidence="2" type="ORF">PKF032_16480</name>
</gene>
<proteinExistence type="predicted"/>
<dbReference type="CDD" id="cd06127">
    <property type="entry name" value="DEDDh"/>
    <property type="match status" value="1"/>
</dbReference>
<name>A0ABN6TUW6_9BURK</name>
<dbReference type="InterPro" id="IPR013520">
    <property type="entry name" value="Ribonucl_H"/>
</dbReference>